<organism evidence="1 2">
    <name type="scientific">Pholiota conissans</name>
    <dbReference type="NCBI Taxonomy" id="109636"/>
    <lineage>
        <taxon>Eukaryota</taxon>
        <taxon>Fungi</taxon>
        <taxon>Dikarya</taxon>
        <taxon>Basidiomycota</taxon>
        <taxon>Agaricomycotina</taxon>
        <taxon>Agaricomycetes</taxon>
        <taxon>Agaricomycetidae</taxon>
        <taxon>Agaricales</taxon>
        <taxon>Agaricineae</taxon>
        <taxon>Strophariaceae</taxon>
        <taxon>Pholiota</taxon>
    </lineage>
</organism>
<comment type="caution">
    <text evidence="1">The sequence shown here is derived from an EMBL/GenBank/DDBJ whole genome shotgun (WGS) entry which is preliminary data.</text>
</comment>
<dbReference type="OrthoDB" id="2798624at2759"/>
<sequence length="496" mass="54992">MRFFKTFKILHRRGGSATFVSGPPLEQLVPPTCFSSSSVGKSPGNRTYGTPTKGIFQDMVTSRVPPVHHPQSDHVAETTPRFWDSKRQSRRTSMMSLHSVVDNEHSRLKEAAAYWIQEHSKLRSILNNCHADLVTERQKNLALERNAEMDAHIIADLRTRLAQRTALSGEAKRLSGYYASEQVYQDPSITIIPASRPSKPPSLDEYTNALRLTLATRKELREQKKATKFWKQQASSFAELELITPSISTISSIRETLPAERQTALHALVVRRGFAVKLGGLVELPLFEKPSELASDIPLSFDVLFPTTPDIPSPFPSSSVNSSIYSRLPPLASEYMKTEIDLMSGSSSRDSSKLLSSLSCKGRSRSASISTREFSKKFSPEKSLSSKAHSSCSTSAESACAGLDSTSESTIKVVQPIEVDQHNIYDRSFLRSVVTSWSSAFVHIYGNSSRIFGRRSEDLSRGCQNPTPIGNHGVKQASKECTPRRSWKHYPIASAA</sequence>
<dbReference type="EMBL" id="MU155741">
    <property type="protein sequence ID" value="KAF9471176.1"/>
    <property type="molecule type" value="Genomic_DNA"/>
</dbReference>
<dbReference type="AlphaFoldDB" id="A0A9P5YLV0"/>
<protein>
    <submittedName>
        <fullName evidence="1">Uncharacterized protein</fullName>
    </submittedName>
</protein>
<keyword evidence="2" id="KW-1185">Reference proteome</keyword>
<dbReference type="Proteomes" id="UP000807469">
    <property type="component" value="Unassembled WGS sequence"/>
</dbReference>
<proteinExistence type="predicted"/>
<name>A0A9P5YLV0_9AGAR</name>
<evidence type="ECO:0000313" key="2">
    <source>
        <dbReference type="Proteomes" id="UP000807469"/>
    </source>
</evidence>
<accession>A0A9P5YLV0</accession>
<evidence type="ECO:0000313" key="1">
    <source>
        <dbReference type="EMBL" id="KAF9471176.1"/>
    </source>
</evidence>
<gene>
    <name evidence="1" type="ORF">BDN70DRAFT_939130</name>
</gene>
<reference evidence="1" key="1">
    <citation type="submission" date="2020-11" db="EMBL/GenBank/DDBJ databases">
        <authorList>
            <consortium name="DOE Joint Genome Institute"/>
            <person name="Ahrendt S."/>
            <person name="Riley R."/>
            <person name="Andreopoulos W."/>
            <person name="Labutti K."/>
            <person name="Pangilinan J."/>
            <person name="Ruiz-Duenas F.J."/>
            <person name="Barrasa J.M."/>
            <person name="Sanchez-Garcia M."/>
            <person name="Camarero S."/>
            <person name="Miyauchi S."/>
            <person name="Serrano A."/>
            <person name="Linde D."/>
            <person name="Babiker R."/>
            <person name="Drula E."/>
            <person name="Ayuso-Fernandez I."/>
            <person name="Pacheco R."/>
            <person name="Padilla G."/>
            <person name="Ferreira P."/>
            <person name="Barriuso J."/>
            <person name="Kellner H."/>
            <person name="Castanera R."/>
            <person name="Alfaro M."/>
            <person name="Ramirez L."/>
            <person name="Pisabarro A.G."/>
            <person name="Kuo A."/>
            <person name="Tritt A."/>
            <person name="Lipzen A."/>
            <person name="He G."/>
            <person name="Yan M."/>
            <person name="Ng V."/>
            <person name="Cullen D."/>
            <person name="Martin F."/>
            <person name="Rosso M.-N."/>
            <person name="Henrissat B."/>
            <person name="Hibbett D."/>
            <person name="Martinez A.T."/>
            <person name="Grigoriev I.V."/>
        </authorList>
    </citation>
    <scope>NUCLEOTIDE SEQUENCE</scope>
    <source>
        <strain evidence="1">CIRM-BRFM 674</strain>
    </source>
</reference>